<dbReference type="GO" id="GO:0016787">
    <property type="term" value="F:hydrolase activity"/>
    <property type="evidence" value="ECO:0007669"/>
    <property type="project" value="UniProtKB-KW"/>
</dbReference>
<keyword evidence="2" id="KW-0378">Hydrolase</keyword>
<evidence type="ECO:0000256" key="1">
    <source>
        <dbReference type="SAM" id="MobiDB-lite"/>
    </source>
</evidence>
<gene>
    <name evidence="2" type="ORF">SPV1_11336</name>
</gene>
<protein>
    <submittedName>
        <fullName evidence="2">S-adenosyl-L-homocysteine hydrolase</fullName>
        <ecNumber evidence="2">3.3.1.1</ecNumber>
    </submittedName>
</protein>
<accession>Q0F169</accession>
<evidence type="ECO:0000313" key="3">
    <source>
        <dbReference type="Proteomes" id="UP000005297"/>
    </source>
</evidence>
<dbReference type="EC" id="3.3.1.1" evidence="2"/>
<dbReference type="InParanoid" id="Q0F169"/>
<feature type="region of interest" description="Disordered" evidence="1">
    <location>
        <begin position="1"/>
        <end position="26"/>
    </location>
</feature>
<keyword evidence="3" id="KW-1185">Reference proteome</keyword>
<comment type="caution">
    <text evidence="2">The sequence shown here is derived from an EMBL/GenBank/DDBJ whole genome shotgun (WGS) entry which is preliminary data.</text>
</comment>
<dbReference type="STRING" id="314344.AL013_09085"/>
<name>Q0F169_9PROT</name>
<organism evidence="2 3">
    <name type="scientific">Mariprofundus ferrooxydans PV-1</name>
    <dbReference type="NCBI Taxonomy" id="314345"/>
    <lineage>
        <taxon>Bacteria</taxon>
        <taxon>Pseudomonadati</taxon>
        <taxon>Pseudomonadota</taxon>
        <taxon>Candidatius Mariprofundia</taxon>
        <taxon>Mariprofundales</taxon>
        <taxon>Mariprofundaceae</taxon>
        <taxon>Mariprofundus</taxon>
    </lineage>
</organism>
<evidence type="ECO:0000313" key="2">
    <source>
        <dbReference type="EMBL" id="EAU55322.1"/>
    </source>
</evidence>
<feature type="compositionally biased region" description="Polar residues" evidence="1">
    <location>
        <begin position="9"/>
        <end position="18"/>
    </location>
</feature>
<proteinExistence type="predicted"/>
<reference evidence="2 3" key="1">
    <citation type="submission" date="2006-09" db="EMBL/GenBank/DDBJ databases">
        <authorList>
            <person name="Emerson D."/>
            <person name="Ferriera S."/>
            <person name="Johnson J."/>
            <person name="Kravitz S."/>
            <person name="Halpern A."/>
            <person name="Remington K."/>
            <person name="Beeson K."/>
            <person name="Tran B."/>
            <person name="Rogers Y.-H."/>
            <person name="Friedman R."/>
            <person name="Venter J.C."/>
        </authorList>
    </citation>
    <scope>NUCLEOTIDE SEQUENCE [LARGE SCALE GENOMIC DNA]</scope>
    <source>
        <strain evidence="2 3">PV-1</strain>
    </source>
</reference>
<dbReference type="AlphaFoldDB" id="Q0F169"/>
<dbReference type="HOGENOM" id="CLU_3063197_0_0_0"/>
<dbReference type="Proteomes" id="UP000005297">
    <property type="component" value="Unassembled WGS sequence"/>
</dbReference>
<sequence>MGPPAEDVTAQQTSQEQAENARLKAESAALRQALKQKKAELEAMKASTQSGAQ</sequence>
<dbReference type="EMBL" id="AATS01000003">
    <property type="protein sequence ID" value="EAU55322.1"/>
    <property type="molecule type" value="Genomic_DNA"/>
</dbReference>